<comment type="caution">
    <text evidence="2">The sequence shown here is derived from an EMBL/GenBank/DDBJ whole genome shotgun (WGS) entry which is preliminary data.</text>
</comment>
<name>A0ABR1RHN0_9PEZI</name>
<sequence>MAPSRRRNRRRNRRESDWGTYNGSHQQGTQGSGRPHPQPQPVIYQNSSTPSWWAGRQSNIYGDGYVHRLQGGYTHHDGRNYHTSVPISWQQQPTFETGTHYTHVSRQDDHNSNRVRSRREQRQTVESRTSRATAGFLGHSEPGSWSVWKNCSYDLIESRMNMFCHNCKRKHPPELCRGPLDHRGLLNFCGFCGRKHLIDDCRQLKDLSPLSQGLWKKYIIFESRRGLAPFATRKGYDMSNFHGGLHLDVLNPKVAKWWETQVVVYDQTAGRLPYWRRFDWNSHTLKPTVDLFDRLPYDPTIPPHFQNTGPPSHIAPKPTDVLMQWRTPAAYLHIGGLREDELDYDPYWLLFESGPRTLPDTGQSIMSAQVRLSRITGQRIDSFHTRLDWPEPMAMDI</sequence>
<dbReference type="Proteomes" id="UP001396898">
    <property type="component" value="Unassembled WGS sequence"/>
</dbReference>
<feature type="compositionally biased region" description="Basic residues" evidence="1">
    <location>
        <begin position="1"/>
        <end position="13"/>
    </location>
</feature>
<dbReference type="EMBL" id="JAQQWI010000015">
    <property type="protein sequence ID" value="KAK8012794.1"/>
    <property type="molecule type" value="Genomic_DNA"/>
</dbReference>
<feature type="region of interest" description="Disordered" evidence="1">
    <location>
        <begin position="1"/>
        <end position="49"/>
    </location>
</feature>
<reference evidence="2 3" key="1">
    <citation type="submission" date="2023-01" db="EMBL/GenBank/DDBJ databases">
        <title>Analysis of 21 Apiospora genomes using comparative genomics revels a genus with tremendous synthesis potential of carbohydrate active enzymes and secondary metabolites.</title>
        <authorList>
            <person name="Sorensen T."/>
        </authorList>
    </citation>
    <scope>NUCLEOTIDE SEQUENCE [LARGE SCALE GENOMIC DNA]</scope>
    <source>
        <strain evidence="2 3">CBS 20057</strain>
    </source>
</reference>
<feature type="compositionally biased region" description="Basic and acidic residues" evidence="1">
    <location>
        <begin position="105"/>
        <end position="129"/>
    </location>
</feature>
<keyword evidence="3" id="KW-1185">Reference proteome</keyword>
<protein>
    <submittedName>
        <fullName evidence="2">Uncharacterized protein</fullName>
    </submittedName>
</protein>
<organism evidence="2 3">
    <name type="scientific">Apiospora marii</name>
    <dbReference type="NCBI Taxonomy" id="335849"/>
    <lineage>
        <taxon>Eukaryota</taxon>
        <taxon>Fungi</taxon>
        <taxon>Dikarya</taxon>
        <taxon>Ascomycota</taxon>
        <taxon>Pezizomycotina</taxon>
        <taxon>Sordariomycetes</taxon>
        <taxon>Xylariomycetidae</taxon>
        <taxon>Amphisphaeriales</taxon>
        <taxon>Apiosporaceae</taxon>
        <taxon>Apiospora</taxon>
    </lineage>
</organism>
<proteinExistence type="predicted"/>
<feature type="compositionally biased region" description="Polar residues" evidence="1">
    <location>
        <begin position="19"/>
        <end position="29"/>
    </location>
</feature>
<accession>A0ABR1RHN0</accession>
<evidence type="ECO:0000256" key="1">
    <source>
        <dbReference type="SAM" id="MobiDB-lite"/>
    </source>
</evidence>
<evidence type="ECO:0000313" key="3">
    <source>
        <dbReference type="Proteomes" id="UP001396898"/>
    </source>
</evidence>
<feature type="region of interest" description="Disordered" evidence="1">
    <location>
        <begin position="104"/>
        <end position="131"/>
    </location>
</feature>
<evidence type="ECO:0000313" key="2">
    <source>
        <dbReference type="EMBL" id="KAK8012794.1"/>
    </source>
</evidence>
<gene>
    <name evidence="2" type="ORF">PG991_010169</name>
</gene>